<keyword evidence="9" id="KW-0472">Membrane</keyword>
<organism evidence="11 12">
    <name type="scientific">Chironomus riparius</name>
    <dbReference type="NCBI Taxonomy" id="315576"/>
    <lineage>
        <taxon>Eukaryota</taxon>
        <taxon>Metazoa</taxon>
        <taxon>Ecdysozoa</taxon>
        <taxon>Arthropoda</taxon>
        <taxon>Hexapoda</taxon>
        <taxon>Insecta</taxon>
        <taxon>Pterygota</taxon>
        <taxon>Neoptera</taxon>
        <taxon>Endopterygota</taxon>
        <taxon>Diptera</taxon>
        <taxon>Nematocera</taxon>
        <taxon>Chironomoidea</taxon>
        <taxon>Chironomidae</taxon>
        <taxon>Chironominae</taxon>
        <taxon>Chironomus</taxon>
    </lineage>
</organism>
<dbReference type="GO" id="GO:0005524">
    <property type="term" value="F:ATP binding"/>
    <property type="evidence" value="ECO:0007669"/>
    <property type="project" value="UniProtKB-KW"/>
</dbReference>
<feature type="binding site" evidence="8">
    <location>
        <position position="180"/>
    </location>
    <ligand>
        <name>Mn(2+)</name>
        <dbReference type="ChEBI" id="CHEBI:29035"/>
    </ligand>
</feature>
<dbReference type="GO" id="GO:0016773">
    <property type="term" value="F:phosphotransferase activity, alcohol group as acceptor"/>
    <property type="evidence" value="ECO:0007669"/>
    <property type="project" value="TreeGrafter"/>
</dbReference>
<feature type="transmembrane region" description="Helical" evidence="9">
    <location>
        <begin position="7"/>
        <end position="27"/>
    </location>
</feature>
<dbReference type="AlphaFoldDB" id="A0A9N9WNF7"/>
<dbReference type="GO" id="GO:0046872">
    <property type="term" value="F:metal ion binding"/>
    <property type="evidence" value="ECO:0007669"/>
    <property type="project" value="UniProtKB-KW"/>
</dbReference>
<feature type="binding site" evidence="7">
    <location>
        <position position="332"/>
    </location>
    <ligand>
        <name>ATP</name>
        <dbReference type="ChEBI" id="CHEBI:30616"/>
    </ligand>
</feature>
<feature type="binding site" evidence="7">
    <location>
        <position position="145"/>
    </location>
    <ligand>
        <name>ATP</name>
        <dbReference type="ChEBI" id="CHEBI:30616"/>
    </ligand>
</feature>
<sequence>MKKYCCATFIFLISLVFIIYSVNFYFLSRLSRQDSNKIKSKLNSHEIFEYNDIEDERINHENVKLKTIYRNRNPKYTSLKDKLINNYKPCNRSLNFSQIWETVDSWSRETSNEIYPAYSSRMCQFLSALREVKILSAQNFRKGTQLKLNFTIEGGKTVVFKPAWYNRNQVIEGEVYAGKDRHNSEIFAFYLGAVLNFRSTGLVVGRSINIRDILEIADKELRETIISKGNGTKLCVYGKCFYCKPSESVCGNKTHYIEGAFLYEISGPLQKHKSPWQRTYKEGAKALWEIESDNNNYCDNVKQKLSLVRLLDLIDASIFDFLIQNGDRHHYETRKNRVILLDNGKGFANFRTDFTDILAPLYQCCLIRKTTYARLLVFTGGALTEILKELTKNDLLHPILIDKHYYALERRLLKIFSMIEFCKTKYGNSIFQ</sequence>
<reference evidence="11" key="2">
    <citation type="submission" date="2022-10" db="EMBL/GenBank/DDBJ databases">
        <authorList>
            <consortium name="ENA_rothamsted_submissions"/>
            <consortium name="culmorum"/>
            <person name="King R."/>
        </authorList>
    </citation>
    <scope>NUCLEOTIDE SEQUENCE</scope>
</reference>
<name>A0A9N9WNF7_9DIPT</name>
<keyword evidence="4" id="KW-1015">Disulfide bond</keyword>
<dbReference type="EMBL" id="OU895878">
    <property type="protein sequence ID" value="CAG9802555.1"/>
    <property type="molecule type" value="Genomic_DNA"/>
</dbReference>
<feature type="domain" description="FAM20 C-terminal" evidence="10">
    <location>
        <begin position="232"/>
        <end position="428"/>
    </location>
</feature>
<keyword evidence="7" id="KW-0067">ATP-binding</keyword>
<dbReference type="InterPro" id="IPR009581">
    <property type="entry name" value="FAM20_C"/>
</dbReference>
<evidence type="ECO:0000256" key="5">
    <source>
        <dbReference type="ARBA" id="ARBA00023180"/>
    </source>
</evidence>
<evidence type="ECO:0000256" key="2">
    <source>
        <dbReference type="ARBA" id="ARBA00006557"/>
    </source>
</evidence>
<keyword evidence="9" id="KW-0812">Transmembrane</keyword>
<dbReference type="Pfam" id="PF06702">
    <property type="entry name" value="Fam20C"/>
    <property type="match status" value="1"/>
</dbReference>
<feature type="binding site" evidence="7">
    <location>
        <position position="161"/>
    </location>
    <ligand>
        <name>ATP</name>
        <dbReference type="ChEBI" id="CHEBI:30616"/>
    </ligand>
</feature>
<dbReference type="Proteomes" id="UP001153620">
    <property type="component" value="Chromosome 2"/>
</dbReference>
<keyword evidence="8" id="KW-0464">Manganese</keyword>
<evidence type="ECO:0000256" key="6">
    <source>
        <dbReference type="PIRSR" id="PIRSR624869-1"/>
    </source>
</evidence>
<protein>
    <recommendedName>
        <fullName evidence="10">FAM20 C-terminal domain-containing protein</fullName>
    </recommendedName>
</protein>
<evidence type="ECO:0000313" key="12">
    <source>
        <dbReference type="Proteomes" id="UP001153620"/>
    </source>
</evidence>
<evidence type="ECO:0000313" key="11">
    <source>
        <dbReference type="EMBL" id="CAG9802555.1"/>
    </source>
</evidence>
<keyword evidence="5" id="KW-0325">Glycoprotein</keyword>
<feature type="binding site" evidence="8">
    <location>
        <position position="342"/>
    </location>
    <ligand>
        <name>Mn(2+)</name>
        <dbReference type="ChEBI" id="CHEBI:29035"/>
    </ligand>
</feature>
<feature type="binding site" evidence="7">
    <location>
        <position position="342"/>
    </location>
    <ligand>
        <name>ATP</name>
        <dbReference type="ChEBI" id="CHEBI:30616"/>
    </ligand>
</feature>
<dbReference type="GO" id="GO:0005794">
    <property type="term" value="C:Golgi apparatus"/>
    <property type="evidence" value="ECO:0007669"/>
    <property type="project" value="UniProtKB-SubCell"/>
</dbReference>
<evidence type="ECO:0000256" key="9">
    <source>
        <dbReference type="SAM" id="Phobius"/>
    </source>
</evidence>
<comment type="subcellular location">
    <subcellularLocation>
        <location evidence="1">Golgi apparatus</location>
    </subcellularLocation>
</comment>
<accession>A0A9N9WNF7</accession>
<evidence type="ECO:0000259" key="10">
    <source>
        <dbReference type="Pfam" id="PF06702"/>
    </source>
</evidence>
<dbReference type="InterPro" id="IPR024869">
    <property type="entry name" value="FAM20"/>
</dbReference>
<evidence type="ECO:0000256" key="8">
    <source>
        <dbReference type="PIRSR" id="PIRSR624869-3"/>
    </source>
</evidence>
<proteinExistence type="inferred from homology"/>
<keyword evidence="9" id="KW-1133">Transmembrane helix</keyword>
<keyword evidence="12" id="KW-1185">Reference proteome</keyword>
<evidence type="ECO:0000256" key="4">
    <source>
        <dbReference type="ARBA" id="ARBA00023157"/>
    </source>
</evidence>
<dbReference type="PANTHER" id="PTHR12450:SF14">
    <property type="entry name" value="GLYCOSAMINOGLYCAN XYLOSYLKINASE"/>
    <property type="match status" value="1"/>
</dbReference>
<keyword evidence="8" id="KW-0479">Metal-binding</keyword>
<keyword evidence="7" id="KW-0547">Nucleotide-binding</keyword>
<evidence type="ECO:0000256" key="7">
    <source>
        <dbReference type="PIRSR" id="PIRSR624869-2"/>
    </source>
</evidence>
<keyword evidence="3" id="KW-0333">Golgi apparatus</keyword>
<evidence type="ECO:0000256" key="1">
    <source>
        <dbReference type="ARBA" id="ARBA00004555"/>
    </source>
</evidence>
<evidence type="ECO:0000256" key="3">
    <source>
        <dbReference type="ARBA" id="ARBA00023034"/>
    </source>
</evidence>
<comment type="similarity">
    <text evidence="2">Belongs to the FAM20 family.</text>
</comment>
<dbReference type="PANTHER" id="PTHR12450">
    <property type="entry name" value="DENTIN MATRIX PROTEIN 4 PROTEIN FAM20"/>
    <property type="match status" value="1"/>
</dbReference>
<reference evidence="11" key="1">
    <citation type="submission" date="2022-01" db="EMBL/GenBank/DDBJ databases">
        <authorList>
            <person name="King R."/>
        </authorList>
    </citation>
    <scope>NUCLEOTIDE SEQUENCE</scope>
</reference>
<gene>
    <name evidence="11" type="ORF">CHIRRI_LOCUS5462</name>
</gene>
<dbReference type="OrthoDB" id="8583677at2759"/>
<comment type="cofactor">
    <cofactor evidence="8">
        <name>Mn(2+)</name>
        <dbReference type="ChEBI" id="CHEBI:29035"/>
    </cofactor>
</comment>
<feature type="active site" evidence="6">
    <location>
        <position position="327"/>
    </location>
</feature>